<keyword evidence="2" id="KW-0597">Phosphoprotein</keyword>
<feature type="compositionally biased region" description="Low complexity" evidence="15">
    <location>
        <begin position="179"/>
        <end position="198"/>
    </location>
</feature>
<name>A0A401SUH9_CHIPU</name>
<sequence>MAGVVALGAALLGRRLGGAFSCRPWPARACLNDFPPKVITVSPVMRMSANFCLKRYLAFFNDLEESGSKLTILGKPKRPRTAFNIFMAENFEEAKGATSQAKLKNLQDEWHRQSDQQKQMYTQLAEDDKVRYQNEIKLWEEQMIETGHGDVIRVKQKRSVQKLLRKKVKAHQMADKTTKPSATSSATKAVKSKTTSEE</sequence>
<evidence type="ECO:0000256" key="4">
    <source>
        <dbReference type="ARBA" id="ARBA00022946"/>
    </source>
</evidence>
<evidence type="ECO:0000256" key="2">
    <source>
        <dbReference type="ARBA" id="ARBA00022553"/>
    </source>
</evidence>
<evidence type="ECO:0000256" key="12">
    <source>
        <dbReference type="ARBA" id="ARBA00045216"/>
    </source>
</evidence>
<keyword evidence="10" id="KW-1135">Mitochondrion nucleoid</keyword>
<keyword evidence="7" id="KW-0496">Mitochondrion</keyword>
<keyword evidence="4" id="KW-0809">Transit peptide</keyword>
<dbReference type="AlphaFoldDB" id="A0A401SUH9"/>
<dbReference type="PANTHER" id="PTHR48112:SF36">
    <property type="entry name" value="TRANSCRIPTION FACTOR A, MITOCHONDRIAL"/>
    <property type="match status" value="1"/>
</dbReference>
<evidence type="ECO:0000313" key="18">
    <source>
        <dbReference type="Proteomes" id="UP000287033"/>
    </source>
</evidence>
<dbReference type="InterPro" id="IPR050342">
    <property type="entry name" value="HMGB"/>
</dbReference>
<evidence type="ECO:0000256" key="14">
    <source>
        <dbReference type="PROSITE-ProRule" id="PRU00267"/>
    </source>
</evidence>
<keyword evidence="5" id="KW-0805">Transcription regulation</keyword>
<keyword evidence="6 14" id="KW-0238">DNA-binding</keyword>
<evidence type="ECO:0000256" key="1">
    <source>
        <dbReference type="ARBA" id="ARBA00004436"/>
    </source>
</evidence>
<dbReference type="Gene3D" id="1.10.30.10">
    <property type="entry name" value="High mobility group box domain"/>
    <property type="match status" value="1"/>
</dbReference>
<evidence type="ECO:0000256" key="10">
    <source>
        <dbReference type="ARBA" id="ARBA00023271"/>
    </source>
</evidence>
<keyword evidence="8" id="KW-0010">Activator</keyword>
<evidence type="ECO:0000256" key="6">
    <source>
        <dbReference type="ARBA" id="ARBA00023125"/>
    </source>
</evidence>
<dbReference type="GO" id="GO:0006357">
    <property type="term" value="P:regulation of transcription by RNA polymerase II"/>
    <property type="evidence" value="ECO:0007669"/>
    <property type="project" value="TreeGrafter"/>
</dbReference>
<organism evidence="17 18">
    <name type="scientific">Chiloscyllium punctatum</name>
    <name type="common">Brownbanded bambooshark</name>
    <name type="synonym">Hemiscyllium punctatum</name>
    <dbReference type="NCBI Taxonomy" id="137246"/>
    <lineage>
        <taxon>Eukaryota</taxon>
        <taxon>Metazoa</taxon>
        <taxon>Chordata</taxon>
        <taxon>Craniata</taxon>
        <taxon>Vertebrata</taxon>
        <taxon>Chondrichthyes</taxon>
        <taxon>Elasmobranchii</taxon>
        <taxon>Galeomorphii</taxon>
        <taxon>Galeoidea</taxon>
        <taxon>Orectolobiformes</taxon>
        <taxon>Hemiscylliidae</taxon>
        <taxon>Chiloscyllium</taxon>
    </lineage>
</organism>
<dbReference type="SMART" id="SM00398">
    <property type="entry name" value="HMG"/>
    <property type="match status" value="1"/>
</dbReference>
<reference evidence="17 18" key="1">
    <citation type="journal article" date="2018" name="Nat. Ecol. Evol.">
        <title>Shark genomes provide insights into elasmobranch evolution and the origin of vertebrates.</title>
        <authorList>
            <person name="Hara Y"/>
            <person name="Yamaguchi K"/>
            <person name="Onimaru K"/>
            <person name="Kadota M"/>
            <person name="Koyanagi M"/>
            <person name="Keeley SD"/>
            <person name="Tatsumi K"/>
            <person name="Tanaka K"/>
            <person name="Motone F"/>
            <person name="Kageyama Y"/>
            <person name="Nozu R"/>
            <person name="Adachi N"/>
            <person name="Nishimura O"/>
            <person name="Nakagawa R"/>
            <person name="Tanegashima C"/>
            <person name="Kiyatake I"/>
            <person name="Matsumoto R"/>
            <person name="Murakumo K"/>
            <person name="Nishida K"/>
            <person name="Terakita A"/>
            <person name="Kuratani S"/>
            <person name="Sato K"/>
            <person name="Hyodo S Kuraku.S."/>
        </authorList>
    </citation>
    <scope>NUCLEOTIDE SEQUENCE [LARGE SCALE GENOMIC DNA]</scope>
</reference>
<comment type="subcellular location">
    <subcellularLocation>
        <location evidence="1">Mitochondrion matrix</location>
        <location evidence="1">Mitochondrion nucleoid</location>
    </subcellularLocation>
</comment>
<evidence type="ECO:0000256" key="3">
    <source>
        <dbReference type="ARBA" id="ARBA00022737"/>
    </source>
</evidence>
<evidence type="ECO:0000256" key="9">
    <source>
        <dbReference type="ARBA" id="ARBA00023163"/>
    </source>
</evidence>
<comment type="function">
    <text evidence="12">Binds to the mitochondrial light strand promoter and functions in mitochondrial transcription regulation. Component of the mitochondrial transcription initiation complex, composed at least of TFB2M, TFAM and POLRMT that is required for basal transcription of mitochondrial DNA. In this complex, TFAM recruits POLRMT to a specific promoter whereas TFB2M induces structural changes in POLRMT to enable promoter opening and trapping of the DNA non-template strand. Required for accurate and efficient promoter recognition by the mitochondrial RNA polymerase. Promotes transcription initiation from the HSP1 and the light strand promoter by binding immediately upstream of transcriptional start sites. Is able to unwind DNA. Bends the mitochondrial light strand promoter DNA into a U-turn shape via its HMG boxes. Required for maintenance of normal levels of mitochondrial DNA. May play a role in organizing and compacting mitochondrial DNA.</text>
</comment>
<dbReference type="FunFam" id="1.10.30.10:FF:000043">
    <property type="entry name" value="Transcription factor A, mitochondrial"/>
    <property type="match status" value="1"/>
</dbReference>
<dbReference type="InterPro" id="IPR036910">
    <property type="entry name" value="HMG_box_dom_sf"/>
</dbReference>
<dbReference type="PROSITE" id="PS50118">
    <property type="entry name" value="HMG_BOX_2"/>
    <property type="match status" value="1"/>
</dbReference>
<feature type="domain" description="HMG box" evidence="16">
    <location>
        <begin position="76"/>
        <end position="140"/>
    </location>
</feature>
<keyword evidence="14" id="KW-0539">Nucleus</keyword>
<dbReference type="InterPro" id="IPR009071">
    <property type="entry name" value="HMG_box_dom"/>
</dbReference>
<protein>
    <recommendedName>
        <fullName evidence="11">Transcription factor A, mitochondrial</fullName>
    </recommendedName>
</protein>
<dbReference type="GO" id="GO:0042645">
    <property type="term" value="C:mitochondrial nucleoid"/>
    <property type="evidence" value="ECO:0007669"/>
    <property type="project" value="UniProtKB-SubCell"/>
</dbReference>
<evidence type="ECO:0000256" key="15">
    <source>
        <dbReference type="SAM" id="MobiDB-lite"/>
    </source>
</evidence>
<evidence type="ECO:0000256" key="11">
    <source>
        <dbReference type="ARBA" id="ARBA00040582"/>
    </source>
</evidence>
<dbReference type="EMBL" id="BEZZ01000564">
    <property type="protein sequence ID" value="GCC34051.1"/>
    <property type="molecule type" value="Genomic_DNA"/>
</dbReference>
<evidence type="ECO:0000256" key="5">
    <source>
        <dbReference type="ARBA" id="ARBA00023015"/>
    </source>
</evidence>
<feature type="region of interest" description="Disordered" evidence="15">
    <location>
        <begin position="167"/>
        <end position="198"/>
    </location>
</feature>
<gene>
    <name evidence="17" type="ORF">chiPu_0012524</name>
</gene>
<comment type="caution">
    <text evidence="17">The sequence shown here is derived from an EMBL/GenBank/DDBJ whole genome shotgun (WGS) entry which is preliminary data.</text>
</comment>
<dbReference type="GO" id="GO:0005634">
    <property type="term" value="C:nucleus"/>
    <property type="evidence" value="ECO:0007669"/>
    <property type="project" value="UniProtKB-UniRule"/>
</dbReference>
<evidence type="ECO:0000259" key="16">
    <source>
        <dbReference type="PROSITE" id="PS50118"/>
    </source>
</evidence>
<dbReference type="Proteomes" id="UP000287033">
    <property type="component" value="Unassembled WGS sequence"/>
</dbReference>
<accession>A0A401SUH9</accession>
<keyword evidence="18" id="KW-1185">Reference proteome</keyword>
<dbReference type="Pfam" id="PF00505">
    <property type="entry name" value="HMG_box"/>
    <property type="match status" value="1"/>
</dbReference>
<evidence type="ECO:0000256" key="7">
    <source>
        <dbReference type="ARBA" id="ARBA00023128"/>
    </source>
</evidence>
<keyword evidence="9" id="KW-0804">Transcription</keyword>
<dbReference type="SUPFAM" id="SSF47095">
    <property type="entry name" value="HMG-box"/>
    <property type="match status" value="1"/>
</dbReference>
<evidence type="ECO:0000256" key="8">
    <source>
        <dbReference type="ARBA" id="ARBA00023159"/>
    </source>
</evidence>
<dbReference type="PANTHER" id="PTHR48112">
    <property type="entry name" value="HIGH MOBILITY GROUP PROTEIN DSP1"/>
    <property type="match status" value="1"/>
</dbReference>
<dbReference type="STRING" id="137246.A0A401SUH9"/>
<dbReference type="GO" id="GO:0003677">
    <property type="term" value="F:DNA binding"/>
    <property type="evidence" value="ECO:0007669"/>
    <property type="project" value="UniProtKB-UniRule"/>
</dbReference>
<proteinExistence type="predicted"/>
<comment type="subunit">
    <text evidence="13">Monomer; binds DNA as a monomer. Homodimer. Component of the mitochondrial transcription initiation complex, composed at least of TFB2M, TFAM and POLRMT. In this complex TFAM recruits POLRMT to the promoter whereas TFB2M induces structural changes in POLRMT to enable promoter opening and trapping of the DNA non-template strand. Upon metabolic stress, forms a complex composed of FOXO3, SIRT3, TFAM and POLRMT. Interacts with TFB1M and TFB2M. Interacts with CLPX; this enhances DNA-binding.</text>
</comment>
<dbReference type="OrthoDB" id="5550281at2759"/>
<feature type="DNA-binding region" description="HMG box" evidence="14">
    <location>
        <begin position="76"/>
        <end position="140"/>
    </location>
</feature>
<keyword evidence="3" id="KW-0677">Repeat</keyword>
<evidence type="ECO:0000256" key="13">
    <source>
        <dbReference type="ARBA" id="ARBA00046467"/>
    </source>
</evidence>
<evidence type="ECO:0000313" key="17">
    <source>
        <dbReference type="EMBL" id="GCC34051.1"/>
    </source>
</evidence>